<dbReference type="EMBL" id="AP022843">
    <property type="protein sequence ID" value="BCB06800.1"/>
    <property type="molecule type" value="Genomic_DNA"/>
</dbReference>
<dbReference type="Proteomes" id="UP000502259">
    <property type="component" value="Chromosome"/>
</dbReference>
<feature type="signal peptide" evidence="2">
    <location>
        <begin position="1"/>
        <end position="21"/>
    </location>
</feature>
<feature type="chain" id="PRO_5026170326" description="Lipoprotein" evidence="2">
    <location>
        <begin position="22"/>
        <end position="136"/>
    </location>
</feature>
<evidence type="ECO:0000313" key="3">
    <source>
        <dbReference type="EMBL" id="BCB06800.1"/>
    </source>
</evidence>
<reference evidence="3 4" key="1">
    <citation type="submission" date="2020-03" db="EMBL/GenBank/DDBJ databases">
        <title>Complete Genome Sequence of Halomonas hydrothermalis Strain Slthf2, Halophilic Bacterium Isolated from Deep-Sea Hydrothermal-Vent Environments.</title>
        <authorList>
            <person name="Takeyama N."/>
            <person name="Huang M."/>
            <person name="Sato K."/>
            <person name="Galipon J."/>
            <person name="Arakawa K."/>
        </authorList>
    </citation>
    <scope>NUCLEOTIDE SEQUENCE [LARGE SCALE GENOMIC DNA]</scope>
    <source>
        <strain evidence="3 4">Slthf2</strain>
    </source>
</reference>
<keyword evidence="2" id="KW-0732">Signal</keyword>
<proteinExistence type="predicted"/>
<organism evidence="3 4">
    <name type="scientific">Halomonas hydrothermalis</name>
    <dbReference type="NCBI Taxonomy" id="115561"/>
    <lineage>
        <taxon>Bacteria</taxon>
        <taxon>Pseudomonadati</taxon>
        <taxon>Pseudomonadota</taxon>
        <taxon>Gammaproteobacteria</taxon>
        <taxon>Oceanospirillales</taxon>
        <taxon>Halomonadaceae</taxon>
        <taxon>Halomonas</taxon>
    </lineage>
</organism>
<keyword evidence="4" id="KW-1185">Reference proteome</keyword>
<dbReference type="AlphaFoldDB" id="A0A6F8U1L5"/>
<feature type="compositionally biased region" description="Polar residues" evidence="1">
    <location>
        <begin position="22"/>
        <end position="43"/>
    </location>
</feature>
<dbReference type="PROSITE" id="PS51257">
    <property type="entry name" value="PROKAR_LIPOPROTEIN"/>
    <property type="match status" value="1"/>
</dbReference>
<name>A0A6F8U1L5_9GAMM</name>
<dbReference type="RefSeq" id="WP_172420008.1">
    <property type="nucleotide sequence ID" value="NZ_AP022843.1"/>
</dbReference>
<evidence type="ECO:0000313" key="4">
    <source>
        <dbReference type="Proteomes" id="UP000502259"/>
    </source>
</evidence>
<gene>
    <name evidence="3" type="ORF">HHSLTHF2_06900</name>
</gene>
<evidence type="ECO:0000256" key="2">
    <source>
        <dbReference type="SAM" id="SignalP"/>
    </source>
</evidence>
<sequence length="136" mass="14642">MKKNLIFAVLLSVLIAGCANTGSRSNVSSGSQAESSTPPSTNVRIEIDESQIAEAEAAVRDALKDPDSANFRDLHGISVAEDGPLMAVCGEVNAKNSYGGYIGYNRFAYTAGDVYLWQKTRRMNVDNSIVEFTCDL</sequence>
<feature type="region of interest" description="Disordered" evidence="1">
    <location>
        <begin position="22"/>
        <end position="45"/>
    </location>
</feature>
<evidence type="ECO:0000256" key="1">
    <source>
        <dbReference type="SAM" id="MobiDB-lite"/>
    </source>
</evidence>
<accession>A0A6F8U1L5</accession>
<protein>
    <recommendedName>
        <fullName evidence="5">Lipoprotein</fullName>
    </recommendedName>
</protein>
<evidence type="ECO:0008006" key="5">
    <source>
        <dbReference type="Google" id="ProtNLM"/>
    </source>
</evidence>